<keyword evidence="3" id="KW-1185">Reference proteome</keyword>
<accession>A0AAV6XV48</accession>
<dbReference type="AlphaFoldDB" id="A0AAV6XV48"/>
<feature type="region of interest" description="Disordered" evidence="1">
    <location>
        <begin position="94"/>
        <end position="131"/>
    </location>
</feature>
<feature type="compositionally biased region" description="Polar residues" evidence="1">
    <location>
        <begin position="1"/>
        <end position="11"/>
    </location>
</feature>
<feature type="region of interest" description="Disordered" evidence="1">
    <location>
        <begin position="1"/>
        <end position="26"/>
    </location>
</feature>
<reference evidence="2" key="1">
    <citation type="submission" date="2019-10" db="EMBL/GenBank/DDBJ databases">
        <authorList>
            <person name="Zhang R."/>
            <person name="Pan Y."/>
            <person name="Wang J."/>
            <person name="Ma R."/>
            <person name="Yu S."/>
        </authorList>
    </citation>
    <scope>NUCLEOTIDE SEQUENCE</scope>
    <source>
        <strain evidence="2">LA-IB0</strain>
        <tissue evidence="2">Leaf</tissue>
    </source>
</reference>
<evidence type="ECO:0000256" key="1">
    <source>
        <dbReference type="SAM" id="MobiDB-lite"/>
    </source>
</evidence>
<organism evidence="2 3">
    <name type="scientific">Buddleja alternifolia</name>
    <dbReference type="NCBI Taxonomy" id="168488"/>
    <lineage>
        <taxon>Eukaryota</taxon>
        <taxon>Viridiplantae</taxon>
        <taxon>Streptophyta</taxon>
        <taxon>Embryophyta</taxon>
        <taxon>Tracheophyta</taxon>
        <taxon>Spermatophyta</taxon>
        <taxon>Magnoliopsida</taxon>
        <taxon>eudicotyledons</taxon>
        <taxon>Gunneridae</taxon>
        <taxon>Pentapetalae</taxon>
        <taxon>asterids</taxon>
        <taxon>lamiids</taxon>
        <taxon>Lamiales</taxon>
        <taxon>Scrophulariaceae</taxon>
        <taxon>Buddlejeae</taxon>
        <taxon>Buddleja</taxon>
    </lineage>
</organism>
<comment type="caution">
    <text evidence="2">The sequence shown here is derived from an EMBL/GenBank/DDBJ whole genome shotgun (WGS) entry which is preliminary data.</text>
</comment>
<protein>
    <submittedName>
        <fullName evidence="2">Uncharacterized protein</fullName>
    </submittedName>
</protein>
<evidence type="ECO:0000313" key="2">
    <source>
        <dbReference type="EMBL" id="KAG8386083.1"/>
    </source>
</evidence>
<name>A0AAV6XV48_9LAMI</name>
<sequence>MEGVGSRQSRASARYGPGPSAAVFNGPVRKWKKQWVSSHSNANNRNDTPPLILCRWTPLSDAADEPPKRRFRYAPIVPIEKGNMEALEKVSDEARTSTMNQSKSGANMGSESDGMFEKPSTGDISPGESQFKPEQNRIPLVTFQLDMLSVCWVNRLVHRFSPFVQYLTIYRICCAYSIDSYLISVTGLRKCEVNFKLLIVQQEPSEDQADSNKSPGYGLS</sequence>
<dbReference type="Proteomes" id="UP000826271">
    <property type="component" value="Unassembled WGS sequence"/>
</dbReference>
<evidence type="ECO:0000313" key="3">
    <source>
        <dbReference type="Proteomes" id="UP000826271"/>
    </source>
</evidence>
<gene>
    <name evidence="2" type="ORF">BUALT_Bualt03G0112000</name>
</gene>
<dbReference type="PANTHER" id="PTHR34572">
    <property type="entry name" value="GOLGIN FAMILY A PROTEIN"/>
    <property type="match status" value="1"/>
</dbReference>
<proteinExistence type="predicted"/>
<dbReference type="PANTHER" id="PTHR34572:SF8">
    <property type="entry name" value="(RAPE) HYPOTHETICAL PROTEIN"/>
    <property type="match status" value="1"/>
</dbReference>
<dbReference type="EMBL" id="WHWC01000003">
    <property type="protein sequence ID" value="KAG8386083.1"/>
    <property type="molecule type" value="Genomic_DNA"/>
</dbReference>
<feature type="compositionally biased region" description="Polar residues" evidence="1">
    <location>
        <begin position="96"/>
        <end position="110"/>
    </location>
</feature>